<evidence type="ECO:0000256" key="7">
    <source>
        <dbReference type="ARBA" id="ARBA00022741"/>
    </source>
</evidence>
<dbReference type="NCBIfam" id="TIGR01082">
    <property type="entry name" value="murC"/>
    <property type="match status" value="1"/>
</dbReference>
<dbReference type="InterPro" id="IPR036565">
    <property type="entry name" value="Mur-like_cat_sf"/>
</dbReference>
<evidence type="ECO:0000256" key="5">
    <source>
        <dbReference type="ARBA" id="ARBA00022598"/>
    </source>
</evidence>
<keyword evidence="7 14" id="KW-0547">Nucleotide-binding</keyword>
<evidence type="ECO:0000256" key="14">
    <source>
        <dbReference type="HAMAP-Rule" id="MF_00046"/>
    </source>
</evidence>
<dbReference type="Gene3D" id="3.90.190.20">
    <property type="entry name" value="Mur ligase, C-terminal domain"/>
    <property type="match status" value="1"/>
</dbReference>
<dbReference type="SUPFAM" id="SSF51984">
    <property type="entry name" value="MurCD N-terminal domain"/>
    <property type="match status" value="1"/>
</dbReference>
<keyword evidence="9 14" id="KW-0133">Cell shape</keyword>
<dbReference type="InterPro" id="IPR000713">
    <property type="entry name" value="Mur_ligase_N"/>
</dbReference>
<evidence type="ECO:0000256" key="4">
    <source>
        <dbReference type="ARBA" id="ARBA00022490"/>
    </source>
</evidence>
<evidence type="ECO:0000256" key="1">
    <source>
        <dbReference type="ARBA" id="ARBA00004496"/>
    </source>
</evidence>
<feature type="domain" description="Mur ligase C-terminal" evidence="17">
    <location>
        <begin position="310"/>
        <end position="442"/>
    </location>
</feature>
<keyword evidence="5 14" id="KW-0436">Ligase</keyword>
<evidence type="ECO:0000313" key="19">
    <source>
        <dbReference type="EMBL" id="PMP66957.1"/>
    </source>
</evidence>
<comment type="caution">
    <text evidence="19">The sequence shown here is derived from an EMBL/GenBank/DDBJ whole genome shotgun (WGS) entry which is preliminary data.</text>
</comment>
<dbReference type="InterPro" id="IPR013221">
    <property type="entry name" value="Mur_ligase_cen"/>
</dbReference>
<organism evidence="19 20">
    <name type="scientific">Thermodesulfobacterium geofontis</name>
    <dbReference type="NCBI Taxonomy" id="1295609"/>
    <lineage>
        <taxon>Bacteria</taxon>
        <taxon>Pseudomonadati</taxon>
        <taxon>Thermodesulfobacteriota</taxon>
        <taxon>Thermodesulfobacteria</taxon>
        <taxon>Thermodesulfobacteriales</taxon>
        <taxon>Thermodesulfobacteriaceae</taxon>
        <taxon>Thermodesulfobacterium</taxon>
    </lineage>
</organism>
<keyword evidence="4 14" id="KW-0963">Cytoplasm</keyword>
<evidence type="ECO:0000256" key="6">
    <source>
        <dbReference type="ARBA" id="ARBA00022618"/>
    </source>
</evidence>
<gene>
    <name evidence="14" type="primary">murC</name>
    <name evidence="19" type="ORF">C0190_04370</name>
</gene>
<reference evidence="19 20" key="1">
    <citation type="submission" date="2018-01" db="EMBL/GenBank/DDBJ databases">
        <title>Metagenomic assembled genomes from two thermal pools in the Uzon Caldera, Kamchatka, Russia.</title>
        <authorList>
            <person name="Wilkins L."/>
            <person name="Ettinger C."/>
        </authorList>
    </citation>
    <scope>NUCLEOTIDE SEQUENCE [LARGE SCALE GENOMIC DNA]</scope>
    <source>
        <strain evidence="19">ZAV-08</strain>
    </source>
</reference>
<evidence type="ECO:0000256" key="12">
    <source>
        <dbReference type="ARBA" id="ARBA00023316"/>
    </source>
</evidence>
<sequence length="464" mass="52126">MSEKKRIHFIGIGGVGMSGLALIMHSLGYEISGCDIAKSKYTKLLEKKGIKVYYEHSPSHLDSIDIVVYSSAIPPENPELLKAKELGIWVIPRAQMLSEVMNAYPKSIVVAGSHGKTTTTSMISEVLIKLEKNPTVIVGGIINNFKTHSLLGEREFLVAEADESDGSFLCYSPYIEVITNIDKEHLDFYADFNAVKRAFINFIKRCSPNGKVILCGDDQGVREILQDISGPFLLYGFSENNHLIGKIVKDSAYPRVEVYYLDELLGTFQLSVPGKHNALNALAAIGVSLILNLPITEVIKILENFRGVERRLDFKGIWKGAILLDDYAHHPTEIRATLSTVKEVYPDKKLILIFQPHRYTRMKALWDEFLFVLKEPEILILTDIYPASEKPIPGISGFTFFESIKNLRTPNLTFYGESFEEILNLLEKIGGENQIILTMGAGNIYKLHKMILIKENEERSKNVA</sequence>
<evidence type="ECO:0000256" key="2">
    <source>
        <dbReference type="ARBA" id="ARBA00004752"/>
    </source>
</evidence>
<keyword evidence="8 14" id="KW-0067">ATP-binding</keyword>
<keyword evidence="6 14" id="KW-0132">Cell division</keyword>
<protein>
    <recommendedName>
        <fullName evidence="3 14">UDP-N-acetylmuramate--L-alanine ligase</fullName>
        <ecNumber evidence="3 14">6.3.2.8</ecNumber>
    </recommendedName>
    <alternativeName>
        <fullName evidence="14">UDP-N-acetylmuramoyl-L-alanine synthetase</fullName>
    </alternativeName>
</protein>
<evidence type="ECO:0000256" key="15">
    <source>
        <dbReference type="SAM" id="Phobius"/>
    </source>
</evidence>
<dbReference type="GO" id="GO:0071555">
    <property type="term" value="P:cell wall organization"/>
    <property type="evidence" value="ECO:0007669"/>
    <property type="project" value="UniProtKB-KW"/>
</dbReference>
<dbReference type="InterPro" id="IPR050061">
    <property type="entry name" value="MurCDEF_pg_biosynth"/>
</dbReference>
<dbReference type="UniPathway" id="UPA00219"/>
<keyword evidence="10 14" id="KW-0573">Peptidoglycan synthesis</keyword>
<dbReference type="Pfam" id="PF02875">
    <property type="entry name" value="Mur_ligase_C"/>
    <property type="match status" value="1"/>
</dbReference>
<keyword evidence="15" id="KW-1133">Transmembrane helix</keyword>
<dbReference type="GO" id="GO:0051301">
    <property type="term" value="P:cell division"/>
    <property type="evidence" value="ECO:0007669"/>
    <property type="project" value="UniProtKB-KW"/>
</dbReference>
<keyword evidence="11 14" id="KW-0131">Cell cycle</keyword>
<dbReference type="GO" id="GO:0008763">
    <property type="term" value="F:UDP-N-acetylmuramate-L-alanine ligase activity"/>
    <property type="evidence" value="ECO:0007669"/>
    <property type="project" value="UniProtKB-UniRule"/>
</dbReference>
<dbReference type="PANTHER" id="PTHR43445:SF3">
    <property type="entry name" value="UDP-N-ACETYLMURAMATE--L-ALANINE LIGASE"/>
    <property type="match status" value="1"/>
</dbReference>
<dbReference type="SUPFAM" id="SSF53244">
    <property type="entry name" value="MurD-like peptide ligases, peptide-binding domain"/>
    <property type="match status" value="1"/>
</dbReference>
<feature type="transmembrane region" description="Helical" evidence="15">
    <location>
        <begin position="7"/>
        <end position="29"/>
    </location>
</feature>
<evidence type="ECO:0000259" key="17">
    <source>
        <dbReference type="Pfam" id="PF02875"/>
    </source>
</evidence>
<dbReference type="AlphaFoldDB" id="A0A2N7PNA5"/>
<dbReference type="InterPro" id="IPR004101">
    <property type="entry name" value="Mur_ligase_C"/>
</dbReference>
<comment type="subcellular location">
    <subcellularLocation>
        <location evidence="1 14">Cytoplasm</location>
    </subcellularLocation>
</comment>
<dbReference type="Pfam" id="PF01225">
    <property type="entry name" value="Mur_ligase"/>
    <property type="match status" value="1"/>
</dbReference>
<comment type="similarity">
    <text evidence="14">Belongs to the MurCDEF family.</text>
</comment>
<evidence type="ECO:0000256" key="13">
    <source>
        <dbReference type="ARBA" id="ARBA00047833"/>
    </source>
</evidence>
<dbReference type="Proteomes" id="UP000235460">
    <property type="component" value="Unassembled WGS sequence"/>
</dbReference>
<dbReference type="SUPFAM" id="SSF53623">
    <property type="entry name" value="MurD-like peptide ligases, catalytic domain"/>
    <property type="match status" value="1"/>
</dbReference>
<dbReference type="GO" id="GO:0008360">
    <property type="term" value="P:regulation of cell shape"/>
    <property type="evidence" value="ECO:0007669"/>
    <property type="project" value="UniProtKB-KW"/>
</dbReference>
<dbReference type="InterPro" id="IPR036615">
    <property type="entry name" value="Mur_ligase_C_dom_sf"/>
</dbReference>
<dbReference type="Gene3D" id="3.40.1190.10">
    <property type="entry name" value="Mur-like, catalytic domain"/>
    <property type="match status" value="1"/>
</dbReference>
<comment type="pathway">
    <text evidence="2 14">Cell wall biogenesis; peptidoglycan biosynthesis.</text>
</comment>
<evidence type="ECO:0000256" key="3">
    <source>
        <dbReference type="ARBA" id="ARBA00012211"/>
    </source>
</evidence>
<comment type="catalytic activity">
    <reaction evidence="13 14">
        <text>UDP-N-acetyl-alpha-D-muramate + L-alanine + ATP = UDP-N-acetyl-alpha-D-muramoyl-L-alanine + ADP + phosphate + H(+)</text>
        <dbReference type="Rhea" id="RHEA:23372"/>
        <dbReference type="ChEBI" id="CHEBI:15378"/>
        <dbReference type="ChEBI" id="CHEBI:30616"/>
        <dbReference type="ChEBI" id="CHEBI:43474"/>
        <dbReference type="ChEBI" id="CHEBI:57972"/>
        <dbReference type="ChEBI" id="CHEBI:70757"/>
        <dbReference type="ChEBI" id="CHEBI:83898"/>
        <dbReference type="ChEBI" id="CHEBI:456216"/>
        <dbReference type="EC" id="6.3.2.8"/>
    </reaction>
</comment>
<dbReference type="InterPro" id="IPR005758">
    <property type="entry name" value="UDP-N-AcMur_Ala_ligase_MurC"/>
</dbReference>
<evidence type="ECO:0000256" key="11">
    <source>
        <dbReference type="ARBA" id="ARBA00023306"/>
    </source>
</evidence>
<dbReference type="PANTHER" id="PTHR43445">
    <property type="entry name" value="UDP-N-ACETYLMURAMATE--L-ALANINE LIGASE-RELATED"/>
    <property type="match status" value="1"/>
</dbReference>
<dbReference type="GO" id="GO:0005737">
    <property type="term" value="C:cytoplasm"/>
    <property type="evidence" value="ECO:0007669"/>
    <property type="project" value="UniProtKB-SubCell"/>
</dbReference>
<name>A0A2N7PNA5_9BACT</name>
<comment type="function">
    <text evidence="14">Cell wall formation.</text>
</comment>
<dbReference type="EMBL" id="PNIK01000062">
    <property type="protein sequence ID" value="PMP66957.1"/>
    <property type="molecule type" value="Genomic_DNA"/>
</dbReference>
<keyword evidence="15" id="KW-0472">Membrane</keyword>
<feature type="domain" description="Mur ligase N-terminal catalytic" evidence="16">
    <location>
        <begin position="6"/>
        <end position="104"/>
    </location>
</feature>
<evidence type="ECO:0000256" key="8">
    <source>
        <dbReference type="ARBA" id="ARBA00022840"/>
    </source>
</evidence>
<dbReference type="GO" id="GO:0009252">
    <property type="term" value="P:peptidoglycan biosynthetic process"/>
    <property type="evidence" value="ECO:0007669"/>
    <property type="project" value="UniProtKB-UniRule"/>
</dbReference>
<keyword evidence="12 14" id="KW-0961">Cell wall biogenesis/degradation</keyword>
<dbReference type="EC" id="6.3.2.8" evidence="3 14"/>
<feature type="binding site" evidence="14">
    <location>
        <begin position="112"/>
        <end position="118"/>
    </location>
    <ligand>
        <name>ATP</name>
        <dbReference type="ChEBI" id="CHEBI:30616"/>
    </ligand>
</feature>
<accession>A0A2N7PNA5</accession>
<dbReference type="Pfam" id="PF08245">
    <property type="entry name" value="Mur_ligase_M"/>
    <property type="match status" value="1"/>
</dbReference>
<evidence type="ECO:0000256" key="9">
    <source>
        <dbReference type="ARBA" id="ARBA00022960"/>
    </source>
</evidence>
<evidence type="ECO:0000259" key="18">
    <source>
        <dbReference type="Pfam" id="PF08245"/>
    </source>
</evidence>
<dbReference type="Gene3D" id="3.40.50.720">
    <property type="entry name" value="NAD(P)-binding Rossmann-like Domain"/>
    <property type="match status" value="1"/>
</dbReference>
<evidence type="ECO:0000313" key="20">
    <source>
        <dbReference type="Proteomes" id="UP000235460"/>
    </source>
</evidence>
<keyword evidence="15" id="KW-0812">Transmembrane</keyword>
<feature type="domain" description="Mur ligase central" evidence="18">
    <location>
        <begin position="110"/>
        <end position="287"/>
    </location>
</feature>
<dbReference type="HAMAP" id="MF_00046">
    <property type="entry name" value="MurC"/>
    <property type="match status" value="1"/>
</dbReference>
<dbReference type="GO" id="GO:0005524">
    <property type="term" value="F:ATP binding"/>
    <property type="evidence" value="ECO:0007669"/>
    <property type="project" value="UniProtKB-UniRule"/>
</dbReference>
<proteinExistence type="inferred from homology"/>
<evidence type="ECO:0000256" key="10">
    <source>
        <dbReference type="ARBA" id="ARBA00022984"/>
    </source>
</evidence>
<evidence type="ECO:0000259" key="16">
    <source>
        <dbReference type="Pfam" id="PF01225"/>
    </source>
</evidence>